<dbReference type="AlphaFoldDB" id="A0A948RXR8"/>
<protein>
    <submittedName>
        <fullName evidence="1">Transcriptional regulator</fullName>
    </submittedName>
</protein>
<sequence length="114" mass="12231">MKLSEVKKLLNCKMLTKYVENEPDVTACMGTDMMSDVLAFAEPGALLVTGLINSQSVRTAEIADAAGIVYVRGKEPDEHAIELAIELSIPLFTTELSMFETCGILCAAGMKGIC</sequence>
<accession>A0A948RXR8</accession>
<evidence type="ECO:0000313" key="2">
    <source>
        <dbReference type="Proteomes" id="UP000777784"/>
    </source>
</evidence>
<proteinExistence type="predicted"/>
<gene>
    <name evidence="1" type="ORF">KJ970_11510</name>
</gene>
<dbReference type="EMBL" id="JAHJDP010000065">
    <property type="protein sequence ID" value="MBU2691544.1"/>
    <property type="molecule type" value="Genomic_DNA"/>
</dbReference>
<name>A0A948RXR8_UNCEI</name>
<dbReference type="SUPFAM" id="SSF75138">
    <property type="entry name" value="HprK N-terminal domain-like"/>
    <property type="match status" value="1"/>
</dbReference>
<dbReference type="InterPro" id="IPR028979">
    <property type="entry name" value="Ser_kin/Pase_Hpr-like_N_sf"/>
</dbReference>
<organism evidence="1 2">
    <name type="scientific">Eiseniibacteriota bacterium</name>
    <dbReference type="NCBI Taxonomy" id="2212470"/>
    <lineage>
        <taxon>Bacteria</taxon>
        <taxon>Candidatus Eiseniibacteriota</taxon>
    </lineage>
</organism>
<comment type="caution">
    <text evidence="1">The sequence shown here is derived from an EMBL/GenBank/DDBJ whole genome shotgun (WGS) entry which is preliminary data.</text>
</comment>
<evidence type="ECO:0000313" key="1">
    <source>
        <dbReference type="EMBL" id="MBU2691544.1"/>
    </source>
</evidence>
<dbReference type="Proteomes" id="UP000777784">
    <property type="component" value="Unassembled WGS sequence"/>
</dbReference>
<reference evidence="1" key="1">
    <citation type="submission" date="2021-05" db="EMBL/GenBank/DDBJ databases">
        <title>Energy efficiency and biological interactions define the core microbiome of deep oligotrophic groundwater.</title>
        <authorList>
            <person name="Mehrshad M."/>
            <person name="Lopez-Fernandez M."/>
            <person name="Bell E."/>
            <person name="Bernier-Latmani R."/>
            <person name="Bertilsson S."/>
            <person name="Dopson M."/>
        </authorList>
    </citation>
    <scope>NUCLEOTIDE SEQUENCE</scope>
    <source>
        <strain evidence="1">Modern_marine.mb.64</strain>
    </source>
</reference>
<dbReference type="Gene3D" id="3.40.1390.20">
    <property type="entry name" value="HprK N-terminal domain-like"/>
    <property type="match status" value="1"/>
</dbReference>